<name>A0AAV0PBV6_9ROSI</name>
<sequence length="92" mass="10687">MYSPNDMWLLSNGGGGGGEWCWTKRRSSRGPFPRRVNAHGWWDDDQILVDVECWELLLCDTVAEECRVLMMDKSPQRVHVYRESLSLQLTTN</sequence>
<evidence type="ECO:0000313" key="2">
    <source>
        <dbReference type="Proteomes" id="UP001154282"/>
    </source>
</evidence>
<dbReference type="EMBL" id="CAMGYJ010000008">
    <property type="protein sequence ID" value="CAI0468718.1"/>
    <property type="molecule type" value="Genomic_DNA"/>
</dbReference>
<evidence type="ECO:0000313" key="1">
    <source>
        <dbReference type="EMBL" id="CAI0468718.1"/>
    </source>
</evidence>
<keyword evidence="2" id="KW-1185">Reference proteome</keyword>
<proteinExistence type="predicted"/>
<reference evidence="1" key="1">
    <citation type="submission" date="2022-08" db="EMBL/GenBank/DDBJ databases">
        <authorList>
            <person name="Gutierrez-Valencia J."/>
        </authorList>
    </citation>
    <scope>NUCLEOTIDE SEQUENCE</scope>
</reference>
<accession>A0AAV0PBV6</accession>
<gene>
    <name evidence="1" type="ORF">LITE_LOCUS37912</name>
</gene>
<organism evidence="1 2">
    <name type="scientific">Linum tenue</name>
    <dbReference type="NCBI Taxonomy" id="586396"/>
    <lineage>
        <taxon>Eukaryota</taxon>
        <taxon>Viridiplantae</taxon>
        <taxon>Streptophyta</taxon>
        <taxon>Embryophyta</taxon>
        <taxon>Tracheophyta</taxon>
        <taxon>Spermatophyta</taxon>
        <taxon>Magnoliopsida</taxon>
        <taxon>eudicotyledons</taxon>
        <taxon>Gunneridae</taxon>
        <taxon>Pentapetalae</taxon>
        <taxon>rosids</taxon>
        <taxon>fabids</taxon>
        <taxon>Malpighiales</taxon>
        <taxon>Linaceae</taxon>
        <taxon>Linum</taxon>
    </lineage>
</organism>
<comment type="caution">
    <text evidence="1">The sequence shown here is derived from an EMBL/GenBank/DDBJ whole genome shotgun (WGS) entry which is preliminary data.</text>
</comment>
<protein>
    <submittedName>
        <fullName evidence="1">Uncharacterized protein</fullName>
    </submittedName>
</protein>
<dbReference type="AlphaFoldDB" id="A0AAV0PBV6"/>
<dbReference type="Proteomes" id="UP001154282">
    <property type="component" value="Unassembled WGS sequence"/>
</dbReference>